<dbReference type="SMART" id="SM00530">
    <property type="entry name" value="HTH_XRE"/>
    <property type="match status" value="1"/>
</dbReference>
<dbReference type="InterPro" id="IPR010982">
    <property type="entry name" value="Lambda_DNA-bd_dom_sf"/>
</dbReference>
<evidence type="ECO:0000256" key="1">
    <source>
        <dbReference type="PROSITE-ProRule" id="PRU00339"/>
    </source>
</evidence>
<dbReference type="Pfam" id="PF13560">
    <property type="entry name" value="HTH_31"/>
    <property type="match status" value="1"/>
</dbReference>
<dbReference type="SUPFAM" id="SSF47413">
    <property type="entry name" value="lambda repressor-like DNA-binding domains"/>
    <property type="match status" value="1"/>
</dbReference>
<dbReference type="PRINTS" id="PR00364">
    <property type="entry name" value="DISEASERSIST"/>
</dbReference>
<dbReference type="InterPro" id="IPR002182">
    <property type="entry name" value="NB-ARC"/>
</dbReference>
<dbReference type="InterPro" id="IPR027417">
    <property type="entry name" value="P-loop_NTPase"/>
</dbReference>
<feature type="repeat" description="TPR" evidence="1">
    <location>
        <begin position="691"/>
        <end position="724"/>
    </location>
</feature>
<dbReference type="InterPro" id="IPR011990">
    <property type="entry name" value="TPR-like_helical_dom_sf"/>
</dbReference>
<evidence type="ECO:0000313" key="4">
    <source>
        <dbReference type="EMBL" id="GAA3603175.1"/>
    </source>
</evidence>
<dbReference type="InterPro" id="IPR001387">
    <property type="entry name" value="Cro/C1-type_HTH"/>
</dbReference>
<feature type="domain" description="HTH cro/C1-type" evidence="3">
    <location>
        <begin position="35"/>
        <end position="80"/>
    </location>
</feature>
<reference evidence="5" key="1">
    <citation type="journal article" date="2019" name="Int. J. Syst. Evol. Microbiol.">
        <title>The Global Catalogue of Microorganisms (GCM) 10K type strain sequencing project: providing services to taxonomists for standard genome sequencing and annotation.</title>
        <authorList>
            <consortium name="The Broad Institute Genomics Platform"/>
            <consortium name="The Broad Institute Genome Sequencing Center for Infectious Disease"/>
            <person name="Wu L."/>
            <person name="Ma J."/>
        </authorList>
    </citation>
    <scope>NUCLEOTIDE SEQUENCE [LARGE SCALE GENOMIC DNA]</scope>
    <source>
        <strain evidence="5">JCM 16929</strain>
    </source>
</reference>
<keyword evidence="1" id="KW-0802">TPR repeat</keyword>
<dbReference type="PROSITE" id="PS50005">
    <property type="entry name" value="TPR"/>
    <property type="match status" value="3"/>
</dbReference>
<dbReference type="SUPFAM" id="SSF48452">
    <property type="entry name" value="TPR-like"/>
    <property type="match status" value="2"/>
</dbReference>
<dbReference type="PROSITE" id="PS50943">
    <property type="entry name" value="HTH_CROC1"/>
    <property type="match status" value="1"/>
</dbReference>
<dbReference type="CDD" id="cd00093">
    <property type="entry name" value="HTH_XRE"/>
    <property type="match status" value="1"/>
</dbReference>
<feature type="repeat" description="TPR" evidence="1">
    <location>
        <begin position="571"/>
        <end position="604"/>
    </location>
</feature>
<sequence>MERSALADITTQPELAELLRWLRRRDARRSGRSELTYRELAARTGWSHAVIGEYFTGRALPPTDRFDELVRWLGASPAEAGVLGTVRDRVDEQRRAGRPAPRATGSSTGRPVPEQLPADVAGFTGRADHVAALNRLLEADGTGSVVVICAVSGTAGIGKTTLAVHWAHQVRDRFPDGQLFVNLRGFDPAGSVMDPEEAMRGFLDALEVAPHRIPLGLDAQAALYRSLVAGRRMLIVADNARDAEQVRPLLPGAPGCLVIVTSRKQLPGLVAGSAAQPVTLDLLTPLEGRELLGHRLGNARVEAEPQATREIVARCAQLPLALTVLAARAASHPQFPLAALAAELRDARAKLDVLSSDDATTDVRAVFSWSYHALGGEAARLFRLLGLHPGPDISAPAAASLCGLRVDEVRRLLTGLARVHLLTEHTPGRYGFHDLLRAYASELCRATDSSAERDAAQRRTYDHYLHSANAADLLLHPHRDPVALLAPSTDISAEEPQGQNQALAWLTAEHTVLLAVLDQASDDARFDTHTWQLAWSLTTYHRRQGLWHDWCTTQNIALASAQRLNDQLGQATAHRCLGWAYTDMGRFDEAGLHLHRALQLFQNLGDEIGMARTHLTRSRLAEREGRLQDSLGHNRVALDLFTAAGQRIGQAQAWNNIGWTLAQTGDYTAALEPCRKALALQQELGDGDGQAHSWDSLGFVQHKLGRHDRAIDCYQHAIRLFRDIGDRYYEAEVLTRLGDIHHTDGSAEPARASWAQALVILADLDHPDTDRLRERIRRLDRNES</sequence>
<dbReference type="SMART" id="SM00028">
    <property type="entry name" value="TPR"/>
    <property type="match status" value="4"/>
</dbReference>
<accession>A0ABP6ZFJ6</accession>
<dbReference type="SUPFAM" id="SSF52540">
    <property type="entry name" value="P-loop containing nucleoside triphosphate hydrolases"/>
    <property type="match status" value="1"/>
</dbReference>
<feature type="repeat" description="TPR" evidence="1">
    <location>
        <begin position="651"/>
        <end position="684"/>
    </location>
</feature>
<dbReference type="PANTHER" id="PTHR47691">
    <property type="entry name" value="REGULATOR-RELATED"/>
    <property type="match status" value="1"/>
</dbReference>
<comment type="caution">
    <text evidence="4">The sequence shown here is derived from an EMBL/GenBank/DDBJ whole genome shotgun (WGS) entry which is preliminary data.</text>
</comment>
<evidence type="ECO:0000313" key="5">
    <source>
        <dbReference type="Proteomes" id="UP001501490"/>
    </source>
</evidence>
<organism evidence="4 5">
    <name type="scientific">Microlunatus ginsengisoli</name>
    <dbReference type="NCBI Taxonomy" id="363863"/>
    <lineage>
        <taxon>Bacteria</taxon>
        <taxon>Bacillati</taxon>
        <taxon>Actinomycetota</taxon>
        <taxon>Actinomycetes</taxon>
        <taxon>Propionibacteriales</taxon>
        <taxon>Propionibacteriaceae</taxon>
        <taxon>Microlunatus</taxon>
    </lineage>
</organism>
<gene>
    <name evidence="4" type="ORF">GCM10022236_01180</name>
</gene>
<name>A0ABP6ZFJ6_9ACTN</name>
<keyword evidence="5" id="KW-1185">Reference proteome</keyword>
<dbReference type="EMBL" id="BAABAB010000002">
    <property type="protein sequence ID" value="GAA3603175.1"/>
    <property type="molecule type" value="Genomic_DNA"/>
</dbReference>
<dbReference type="Pfam" id="PF00931">
    <property type="entry name" value="NB-ARC"/>
    <property type="match status" value="1"/>
</dbReference>
<dbReference type="Pfam" id="PF13424">
    <property type="entry name" value="TPR_12"/>
    <property type="match status" value="1"/>
</dbReference>
<dbReference type="InterPro" id="IPR019734">
    <property type="entry name" value="TPR_rpt"/>
</dbReference>
<evidence type="ECO:0000256" key="2">
    <source>
        <dbReference type="SAM" id="MobiDB-lite"/>
    </source>
</evidence>
<dbReference type="Gene3D" id="3.40.50.300">
    <property type="entry name" value="P-loop containing nucleotide triphosphate hydrolases"/>
    <property type="match status" value="1"/>
</dbReference>
<dbReference type="PANTHER" id="PTHR47691:SF3">
    <property type="entry name" value="HTH-TYPE TRANSCRIPTIONAL REGULATOR RV0890C-RELATED"/>
    <property type="match status" value="1"/>
</dbReference>
<evidence type="ECO:0000259" key="3">
    <source>
        <dbReference type="PROSITE" id="PS50943"/>
    </source>
</evidence>
<protein>
    <submittedName>
        <fullName evidence="4">BTAD domain-containing putative transcriptional regulator</fullName>
    </submittedName>
</protein>
<dbReference type="Gene3D" id="1.25.40.10">
    <property type="entry name" value="Tetratricopeptide repeat domain"/>
    <property type="match status" value="1"/>
</dbReference>
<dbReference type="Proteomes" id="UP001501490">
    <property type="component" value="Unassembled WGS sequence"/>
</dbReference>
<proteinExistence type="predicted"/>
<feature type="region of interest" description="Disordered" evidence="2">
    <location>
        <begin position="87"/>
        <end position="117"/>
    </location>
</feature>